<evidence type="ECO:0000256" key="1">
    <source>
        <dbReference type="SAM" id="SignalP"/>
    </source>
</evidence>
<dbReference type="KEGG" id="drg:H9K76_15650"/>
<keyword evidence="3" id="KW-1185">Reference proteome</keyword>
<protein>
    <submittedName>
        <fullName evidence="2">DUF4148 domain-containing protein</fullName>
    </submittedName>
</protein>
<evidence type="ECO:0000313" key="3">
    <source>
        <dbReference type="Proteomes" id="UP000515811"/>
    </source>
</evidence>
<dbReference type="EMBL" id="CP060714">
    <property type="protein sequence ID" value="QNN56011.1"/>
    <property type="molecule type" value="Genomic_DNA"/>
</dbReference>
<accession>A0A7G9RK86</accession>
<dbReference type="Pfam" id="PF13663">
    <property type="entry name" value="DUF4148"/>
    <property type="match status" value="1"/>
</dbReference>
<evidence type="ECO:0000313" key="2">
    <source>
        <dbReference type="EMBL" id="QNN56011.1"/>
    </source>
</evidence>
<dbReference type="Proteomes" id="UP000515811">
    <property type="component" value="Chromosome"/>
</dbReference>
<feature type="signal peptide" evidence="1">
    <location>
        <begin position="1"/>
        <end position="27"/>
    </location>
</feature>
<dbReference type="RefSeq" id="WP_187596283.1">
    <property type="nucleotide sequence ID" value="NZ_CP060714.1"/>
</dbReference>
<feature type="chain" id="PRO_5028834549" evidence="1">
    <location>
        <begin position="28"/>
        <end position="117"/>
    </location>
</feature>
<reference evidence="2 3" key="1">
    <citation type="submission" date="2020-08" db="EMBL/GenBank/DDBJ databases">
        <title>Genome sequence of Diaphorobacter ruginosibacter DSM 27467T.</title>
        <authorList>
            <person name="Hyun D.-W."/>
            <person name="Bae J.-W."/>
        </authorList>
    </citation>
    <scope>NUCLEOTIDE SEQUENCE [LARGE SCALE GENOMIC DNA]</scope>
    <source>
        <strain evidence="2 3">DSM 27467</strain>
    </source>
</reference>
<proteinExistence type="predicted"/>
<dbReference type="InterPro" id="IPR025421">
    <property type="entry name" value="DUF4148"/>
</dbReference>
<name>A0A7G9RK86_9BURK</name>
<organism evidence="2 3">
    <name type="scientific">Diaphorobacter ruginosibacter</name>
    <dbReference type="NCBI Taxonomy" id="1715720"/>
    <lineage>
        <taxon>Bacteria</taxon>
        <taxon>Pseudomonadati</taxon>
        <taxon>Pseudomonadota</taxon>
        <taxon>Betaproteobacteria</taxon>
        <taxon>Burkholderiales</taxon>
        <taxon>Comamonadaceae</taxon>
        <taxon>Diaphorobacter</taxon>
    </lineage>
</organism>
<keyword evidence="1" id="KW-0732">Signal</keyword>
<dbReference type="AlphaFoldDB" id="A0A7G9RK86"/>
<gene>
    <name evidence="2" type="ORF">H9K76_15650</name>
</gene>
<sequence length="117" mass="13307">MQKTRTPLMAVLSAAALSLTLANTAMASSYIHSDNSEKGYKTFPEHFQSDKTRAQVQAEAVEFLKNGGADTWRNNNYSAQEISQSSTKTREQVQNEYLNESPEQRRARLELYRGRIF</sequence>